<evidence type="ECO:0000256" key="4">
    <source>
        <dbReference type="RuleBase" id="RU004262"/>
    </source>
</evidence>
<evidence type="ECO:0000313" key="6">
    <source>
        <dbReference type="EMBL" id="CAG9855701.1"/>
    </source>
</evidence>
<dbReference type="AlphaFoldDB" id="A0A9N9TGA6"/>
<dbReference type="GO" id="GO:0016298">
    <property type="term" value="F:lipase activity"/>
    <property type="evidence" value="ECO:0007669"/>
    <property type="project" value="InterPro"/>
</dbReference>
<dbReference type="GO" id="GO:0017171">
    <property type="term" value="F:serine hydrolase activity"/>
    <property type="evidence" value="ECO:0007669"/>
    <property type="project" value="TreeGrafter"/>
</dbReference>
<evidence type="ECO:0000313" key="7">
    <source>
        <dbReference type="Proteomes" id="UP001153712"/>
    </source>
</evidence>
<dbReference type="PRINTS" id="PR00821">
    <property type="entry name" value="TAGLIPASE"/>
</dbReference>
<evidence type="ECO:0000256" key="2">
    <source>
        <dbReference type="ARBA" id="ARBA00010701"/>
    </source>
</evidence>
<evidence type="ECO:0000256" key="3">
    <source>
        <dbReference type="ARBA" id="ARBA00022525"/>
    </source>
</evidence>
<dbReference type="InterPro" id="IPR029058">
    <property type="entry name" value="AB_hydrolase_fold"/>
</dbReference>
<feature type="domain" description="Lipase" evidence="5">
    <location>
        <begin position="65"/>
        <end position="295"/>
    </location>
</feature>
<reference evidence="6" key="1">
    <citation type="submission" date="2022-01" db="EMBL/GenBank/DDBJ databases">
        <authorList>
            <person name="King R."/>
        </authorList>
    </citation>
    <scope>NUCLEOTIDE SEQUENCE</scope>
</reference>
<dbReference type="OrthoDB" id="199913at2759"/>
<dbReference type="SUPFAM" id="SSF53474">
    <property type="entry name" value="alpha/beta-Hydrolases"/>
    <property type="match status" value="1"/>
</dbReference>
<dbReference type="GO" id="GO:0005615">
    <property type="term" value="C:extracellular space"/>
    <property type="evidence" value="ECO:0007669"/>
    <property type="project" value="TreeGrafter"/>
</dbReference>
<organism evidence="6 7">
    <name type="scientific">Phyllotreta striolata</name>
    <name type="common">Striped flea beetle</name>
    <name type="synonym">Crioceris striolata</name>
    <dbReference type="NCBI Taxonomy" id="444603"/>
    <lineage>
        <taxon>Eukaryota</taxon>
        <taxon>Metazoa</taxon>
        <taxon>Ecdysozoa</taxon>
        <taxon>Arthropoda</taxon>
        <taxon>Hexapoda</taxon>
        <taxon>Insecta</taxon>
        <taxon>Pterygota</taxon>
        <taxon>Neoptera</taxon>
        <taxon>Endopterygota</taxon>
        <taxon>Coleoptera</taxon>
        <taxon>Polyphaga</taxon>
        <taxon>Cucujiformia</taxon>
        <taxon>Chrysomeloidea</taxon>
        <taxon>Chrysomelidae</taxon>
        <taxon>Galerucinae</taxon>
        <taxon>Alticini</taxon>
        <taxon>Phyllotreta</taxon>
    </lineage>
</organism>
<proteinExistence type="inferred from homology"/>
<dbReference type="InterPro" id="IPR013818">
    <property type="entry name" value="Lipase"/>
</dbReference>
<evidence type="ECO:0000256" key="1">
    <source>
        <dbReference type="ARBA" id="ARBA00004613"/>
    </source>
</evidence>
<sequence length="351" mass="40603">MHIIKYDKFLNIFVTNNMRIIIFITVIYFRRFSALLYPLVDLHSLYKYIPPENEVSFHFVHQNVARICYMQIKDYYSLNLIPFDAKLQTIIIIHGWTHGKDTPWVREMAEALEITGYWNVFVVDWSKLSHVPYVEARIHNLVVAKQLKKFLFALETTKGYSMDKIHIVGHSMGAQIASSAAHAILNERGGKIGRITGLDPAGPLYEWPHIESKDELLDPSDAYFVDIIHTNSKHIGTVIPTGHIDYYVNGGQKQWGCTKWSCSHIRACELFIASIRRPDLFKAFSYESWIKYKNKTTKDLEVYPMGISAGSYIPQGIYFVQVKDEYKEYVLTKTNFVDSFGVYYGKNQLAM</sequence>
<dbReference type="GO" id="GO:0016042">
    <property type="term" value="P:lipid catabolic process"/>
    <property type="evidence" value="ECO:0007669"/>
    <property type="project" value="TreeGrafter"/>
</dbReference>
<gene>
    <name evidence="6" type="ORF">PHYEVI_LOCUS2147</name>
</gene>
<dbReference type="Proteomes" id="UP001153712">
    <property type="component" value="Chromosome 11"/>
</dbReference>
<keyword evidence="3" id="KW-0964">Secreted</keyword>
<name>A0A9N9TGA6_PHYSR</name>
<dbReference type="InterPro" id="IPR000734">
    <property type="entry name" value="TAG_lipase"/>
</dbReference>
<keyword evidence="7" id="KW-1185">Reference proteome</keyword>
<comment type="subcellular location">
    <subcellularLocation>
        <location evidence="1">Secreted</location>
    </subcellularLocation>
</comment>
<dbReference type="PANTHER" id="PTHR11610:SF173">
    <property type="entry name" value="LIPASE DOMAIN-CONTAINING PROTEIN-RELATED"/>
    <property type="match status" value="1"/>
</dbReference>
<dbReference type="EMBL" id="OU900104">
    <property type="protein sequence ID" value="CAG9855701.1"/>
    <property type="molecule type" value="Genomic_DNA"/>
</dbReference>
<accession>A0A9N9TGA6</accession>
<dbReference type="Gene3D" id="3.40.50.1820">
    <property type="entry name" value="alpha/beta hydrolase"/>
    <property type="match status" value="1"/>
</dbReference>
<comment type="similarity">
    <text evidence="2 4">Belongs to the AB hydrolase superfamily. Lipase family.</text>
</comment>
<dbReference type="Pfam" id="PF00151">
    <property type="entry name" value="Lipase"/>
    <property type="match status" value="1"/>
</dbReference>
<evidence type="ECO:0000259" key="5">
    <source>
        <dbReference type="Pfam" id="PF00151"/>
    </source>
</evidence>
<protein>
    <recommendedName>
        <fullName evidence="5">Lipase domain-containing protein</fullName>
    </recommendedName>
</protein>
<dbReference type="PANTHER" id="PTHR11610">
    <property type="entry name" value="LIPASE"/>
    <property type="match status" value="1"/>
</dbReference>